<proteinExistence type="predicted"/>
<protein>
    <submittedName>
        <fullName evidence="1">Uncharacterized protein</fullName>
    </submittedName>
</protein>
<sequence>MRAPHTGERPRKHPRAIGCLQRCATDILLFGVKAHGILAALSLHSDSVTCIGTASLRLGAGCSLLCLSFSLLRLLYLVSFRITSSYHGVRTARGSAARADAQEEQAAEAAPGLGIGFLSITRRFSRFVLIFATLRPSSIEGSAYLIIRSYFLVDLNLITAGDFAAFFPSNHCIGQGYYGCIRRGV</sequence>
<reference evidence="1" key="1">
    <citation type="journal article" date="2020" name="Stud. Mycol.">
        <title>101 Dothideomycetes genomes: a test case for predicting lifestyles and emergence of pathogens.</title>
        <authorList>
            <person name="Haridas S."/>
            <person name="Albert R."/>
            <person name="Binder M."/>
            <person name="Bloem J."/>
            <person name="Labutti K."/>
            <person name="Salamov A."/>
            <person name="Andreopoulos B."/>
            <person name="Baker S."/>
            <person name="Barry K."/>
            <person name="Bills G."/>
            <person name="Bluhm B."/>
            <person name="Cannon C."/>
            <person name="Castanera R."/>
            <person name="Culley D."/>
            <person name="Daum C."/>
            <person name="Ezra D."/>
            <person name="Gonzalez J."/>
            <person name="Henrissat B."/>
            <person name="Kuo A."/>
            <person name="Liang C."/>
            <person name="Lipzen A."/>
            <person name="Lutzoni F."/>
            <person name="Magnuson J."/>
            <person name="Mondo S."/>
            <person name="Nolan M."/>
            <person name="Ohm R."/>
            <person name="Pangilinan J."/>
            <person name="Park H.-J."/>
            <person name="Ramirez L."/>
            <person name="Alfaro M."/>
            <person name="Sun H."/>
            <person name="Tritt A."/>
            <person name="Yoshinaga Y."/>
            <person name="Zwiers L.-H."/>
            <person name="Turgeon B."/>
            <person name="Goodwin S."/>
            <person name="Spatafora J."/>
            <person name="Crous P."/>
            <person name="Grigoriev I."/>
        </authorList>
    </citation>
    <scope>NUCLEOTIDE SEQUENCE</scope>
    <source>
        <strain evidence="1">CBS 269.34</strain>
    </source>
</reference>
<name>A0A6A6REP0_9PEZI</name>
<dbReference type="AlphaFoldDB" id="A0A6A6REP0"/>
<gene>
    <name evidence="1" type="ORF">BU16DRAFT_30728</name>
</gene>
<evidence type="ECO:0000313" key="1">
    <source>
        <dbReference type="EMBL" id="KAF2503149.1"/>
    </source>
</evidence>
<dbReference type="Proteomes" id="UP000799750">
    <property type="component" value="Unassembled WGS sequence"/>
</dbReference>
<accession>A0A6A6REP0</accession>
<dbReference type="EMBL" id="MU004181">
    <property type="protein sequence ID" value="KAF2503149.1"/>
    <property type="molecule type" value="Genomic_DNA"/>
</dbReference>
<evidence type="ECO:0000313" key="2">
    <source>
        <dbReference type="Proteomes" id="UP000799750"/>
    </source>
</evidence>
<organism evidence="1 2">
    <name type="scientific">Lophium mytilinum</name>
    <dbReference type="NCBI Taxonomy" id="390894"/>
    <lineage>
        <taxon>Eukaryota</taxon>
        <taxon>Fungi</taxon>
        <taxon>Dikarya</taxon>
        <taxon>Ascomycota</taxon>
        <taxon>Pezizomycotina</taxon>
        <taxon>Dothideomycetes</taxon>
        <taxon>Pleosporomycetidae</taxon>
        <taxon>Mytilinidiales</taxon>
        <taxon>Mytilinidiaceae</taxon>
        <taxon>Lophium</taxon>
    </lineage>
</organism>
<keyword evidence="2" id="KW-1185">Reference proteome</keyword>